<evidence type="ECO:0000256" key="1">
    <source>
        <dbReference type="ARBA" id="ARBA00022670"/>
    </source>
</evidence>
<dbReference type="Pfam" id="PF14464">
    <property type="entry name" value="Prok-JAB"/>
    <property type="match status" value="1"/>
</dbReference>
<dbReference type="AlphaFoldDB" id="A0A3D9KN38"/>
<evidence type="ECO:0000256" key="5">
    <source>
        <dbReference type="ARBA" id="ARBA00023049"/>
    </source>
</evidence>
<evidence type="ECO:0000313" key="7">
    <source>
        <dbReference type="EMBL" id="RED87653.1"/>
    </source>
</evidence>
<evidence type="ECO:0000256" key="3">
    <source>
        <dbReference type="ARBA" id="ARBA00022801"/>
    </source>
</evidence>
<dbReference type="InterPro" id="IPR000555">
    <property type="entry name" value="JAMM/MPN+_dom"/>
</dbReference>
<feature type="domain" description="JAB1/MPN/MOV34 metalloenzyme" evidence="6">
    <location>
        <begin position="2"/>
        <end position="133"/>
    </location>
</feature>
<name>A0A3D9KN38_9BACL</name>
<keyword evidence="2" id="KW-0479">Metal-binding</keyword>
<dbReference type="GO" id="GO:0000502">
    <property type="term" value="C:proteasome complex"/>
    <property type="evidence" value="ECO:0007669"/>
    <property type="project" value="UniProtKB-KW"/>
</dbReference>
<dbReference type="InterPro" id="IPR028090">
    <property type="entry name" value="JAB_dom_prok"/>
</dbReference>
<keyword evidence="3" id="KW-0378">Hydrolase</keyword>
<organism evidence="7 8">
    <name type="scientific">Cohnella phaseoli</name>
    <dbReference type="NCBI Taxonomy" id="456490"/>
    <lineage>
        <taxon>Bacteria</taxon>
        <taxon>Bacillati</taxon>
        <taxon>Bacillota</taxon>
        <taxon>Bacilli</taxon>
        <taxon>Bacillales</taxon>
        <taxon>Paenibacillaceae</taxon>
        <taxon>Cohnella</taxon>
    </lineage>
</organism>
<keyword evidence="5" id="KW-0482">Metalloprotease</keyword>
<protein>
    <submittedName>
        <fullName evidence="7">Proteasome lid subunit RPN8/RPN11</fullName>
    </submittedName>
</protein>
<evidence type="ECO:0000313" key="8">
    <source>
        <dbReference type="Proteomes" id="UP000256977"/>
    </source>
</evidence>
<evidence type="ECO:0000259" key="6">
    <source>
        <dbReference type="SMART" id="SM00232"/>
    </source>
</evidence>
<dbReference type="GO" id="GO:0008235">
    <property type="term" value="F:metalloexopeptidase activity"/>
    <property type="evidence" value="ECO:0007669"/>
    <property type="project" value="TreeGrafter"/>
</dbReference>
<dbReference type="GO" id="GO:0008270">
    <property type="term" value="F:zinc ion binding"/>
    <property type="evidence" value="ECO:0007669"/>
    <property type="project" value="TreeGrafter"/>
</dbReference>
<sequence length="156" mass="17351">MEVRLNADLEKGLVHTLRNRLPYEACGVIMGTVTSGIIEASEFRLIRNAAGHPAAHFSFHPEDWIAAFFEAQKNQREIVGFFHSHPSGTIVPSDSDLAGFVPWRTYWIIGLTEADHEIGVFARESDNYWTPIPLWVVNDGLNTHTALPASSPADPK</sequence>
<dbReference type="Proteomes" id="UP000256977">
    <property type="component" value="Unassembled WGS sequence"/>
</dbReference>
<keyword evidence="7" id="KW-0647">Proteasome</keyword>
<keyword evidence="1" id="KW-0645">Protease</keyword>
<dbReference type="SUPFAM" id="SSF102712">
    <property type="entry name" value="JAB1/MPN domain"/>
    <property type="match status" value="1"/>
</dbReference>
<evidence type="ECO:0000256" key="4">
    <source>
        <dbReference type="ARBA" id="ARBA00022833"/>
    </source>
</evidence>
<reference evidence="7 8" key="1">
    <citation type="submission" date="2018-07" db="EMBL/GenBank/DDBJ databases">
        <title>Genomic Encyclopedia of Type Strains, Phase III (KMG-III): the genomes of soil and plant-associated and newly described type strains.</title>
        <authorList>
            <person name="Whitman W."/>
        </authorList>
    </citation>
    <scope>NUCLEOTIDE SEQUENCE [LARGE SCALE GENOMIC DNA]</scope>
    <source>
        <strain evidence="7 8">CECT 7287</strain>
    </source>
</reference>
<evidence type="ECO:0000256" key="2">
    <source>
        <dbReference type="ARBA" id="ARBA00022723"/>
    </source>
</evidence>
<dbReference type="EMBL" id="QRDZ01000002">
    <property type="protein sequence ID" value="RED87653.1"/>
    <property type="molecule type" value="Genomic_DNA"/>
</dbReference>
<dbReference type="SMART" id="SM00232">
    <property type="entry name" value="JAB_MPN"/>
    <property type="match status" value="1"/>
</dbReference>
<dbReference type="GO" id="GO:0006508">
    <property type="term" value="P:proteolysis"/>
    <property type="evidence" value="ECO:0007669"/>
    <property type="project" value="UniProtKB-KW"/>
</dbReference>
<dbReference type="Gene3D" id="3.40.140.10">
    <property type="entry name" value="Cytidine Deaminase, domain 2"/>
    <property type="match status" value="1"/>
</dbReference>
<dbReference type="CDD" id="cd08070">
    <property type="entry name" value="MPN_like"/>
    <property type="match status" value="1"/>
</dbReference>
<keyword evidence="4" id="KW-0862">Zinc</keyword>
<keyword evidence="8" id="KW-1185">Reference proteome</keyword>
<comment type="caution">
    <text evidence="7">The sequence shown here is derived from an EMBL/GenBank/DDBJ whole genome shotgun (WGS) entry which is preliminary data.</text>
</comment>
<gene>
    <name evidence="7" type="ORF">DFP98_102131</name>
</gene>
<dbReference type="PANTHER" id="PTHR34858:SF1">
    <property type="entry name" value="CYSO-CYSTEINE PEPTIDASE"/>
    <property type="match status" value="1"/>
</dbReference>
<dbReference type="InterPro" id="IPR051929">
    <property type="entry name" value="VirAsm_ModProt"/>
</dbReference>
<dbReference type="RefSeq" id="WP_181917459.1">
    <property type="nucleotide sequence ID" value="NZ_QRDZ01000002.1"/>
</dbReference>
<proteinExistence type="predicted"/>
<accession>A0A3D9KN38</accession>
<dbReference type="PANTHER" id="PTHR34858">
    <property type="entry name" value="CYSO-CYSTEINE PEPTIDASE"/>
    <property type="match status" value="1"/>
</dbReference>